<organism evidence="2 3">
    <name type="scientific">Hirundo rustica rustica</name>
    <dbReference type="NCBI Taxonomy" id="333673"/>
    <lineage>
        <taxon>Eukaryota</taxon>
        <taxon>Metazoa</taxon>
        <taxon>Chordata</taxon>
        <taxon>Craniata</taxon>
        <taxon>Vertebrata</taxon>
        <taxon>Euteleostomi</taxon>
        <taxon>Archelosauria</taxon>
        <taxon>Archosauria</taxon>
        <taxon>Dinosauria</taxon>
        <taxon>Saurischia</taxon>
        <taxon>Theropoda</taxon>
        <taxon>Coelurosauria</taxon>
        <taxon>Aves</taxon>
        <taxon>Neognathae</taxon>
        <taxon>Neoaves</taxon>
        <taxon>Telluraves</taxon>
        <taxon>Australaves</taxon>
        <taxon>Passeriformes</taxon>
        <taxon>Sylvioidea</taxon>
        <taxon>Hirundinidae</taxon>
        <taxon>Hirundo</taxon>
    </lineage>
</organism>
<reference evidence="2 3" key="1">
    <citation type="submission" date="2018-07" db="EMBL/GenBank/DDBJ databases">
        <title>A high quality draft genome assembly of the barn swallow (H. rustica rustica).</title>
        <authorList>
            <person name="Formenti G."/>
            <person name="Chiara M."/>
            <person name="Poveda L."/>
            <person name="Francoijs K.-J."/>
            <person name="Bonisoli-Alquati A."/>
            <person name="Canova L."/>
            <person name="Gianfranceschi L."/>
            <person name="Horner D.S."/>
            <person name="Saino N."/>
        </authorList>
    </citation>
    <scope>NUCLEOTIDE SEQUENCE [LARGE SCALE GENOMIC DNA]</scope>
    <source>
        <strain evidence="2">Chelidonia</strain>
        <tissue evidence="2">Blood</tissue>
    </source>
</reference>
<feature type="region of interest" description="Disordered" evidence="1">
    <location>
        <begin position="1"/>
        <end position="31"/>
    </location>
</feature>
<keyword evidence="3" id="KW-1185">Reference proteome</keyword>
<dbReference type="AlphaFoldDB" id="A0A3M0K8G5"/>
<gene>
    <name evidence="2" type="ORF">DUI87_13807</name>
</gene>
<protein>
    <submittedName>
        <fullName evidence="2">Uncharacterized protein</fullName>
    </submittedName>
</protein>
<dbReference type="EMBL" id="QRBI01000115">
    <property type="protein sequence ID" value="RMC09483.1"/>
    <property type="molecule type" value="Genomic_DNA"/>
</dbReference>
<evidence type="ECO:0000313" key="2">
    <source>
        <dbReference type="EMBL" id="RMC09483.1"/>
    </source>
</evidence>
<feature type="region of interest" description="Disordered" evidence="1">
    <location>
        <begin position="58"/>
        <end position="94"/>
    </location>
</feature>
<evidence type="ECO:0000256" key="1">
    <source>
        <dbReference type="SAM" id="MobiDB-lite"/>
    </source>
</evidence>
<feature type="compositionally biased region" description="Low complexity" evidence="1">
    <location>
        <begin position="8"/>
        <end position="27"/>
    </location>
</feature>
<proteinExistence type="predicted"/>
<comment type="caution">
    <text evidence="2">The sequence shown here is derived from an EMBL/GenBank/DDBJ whole genome shotgun (WGS) entry which is preliminary data.</text>
</comment>
<accession>A0A3M0K8G5</accession>
<evidence type="ECO:0000313" key="3">
    <source>
        <dbReference type="Proteomes" id="UP000269221"/>
    </source>
</evidence>
<name>A0A3M0K8G5_HIRRU</name>
<sequence>MGAQPDAGEPSQEQLAQQQASGSQQLSFHSSQDAVLAVPAVPAGNSLSLVVEISLRHQGGSSTSRKLPHNSPGLPPRPLEEQGKRRSCRTCTSGAGSWERRLGTVFSGIRLSETGATVAIKHVARESVLQWVSW</sequence>
<dbReference type="Proteomes" id="UP000269221">
    <property type="component" value="Unassembled WGS sequence"/>
</dbReference>